<proteinExistence type="inferred from homology"/>
<dbReference type="InterPro" id="IPR036291">
    <property type="entry name" value="NAD(P)-bd_dom_sf"/>
</dbReference>
<dbReference type="Gene3D" id="3.40.50.720">
    <property type="entry name" value="NAD(P)-binding Rossmann-like Domain"/>
    <property type="match status" value="1"/>
</dbReference>
<dbReference type="AlphaFoldDB" id="A0AA41XFP1"/>
<dbReference type="PRINTS" id="PR00081">
    <property type="entry name" value="GDHRDH"/>
</dbReference>
<dbReference type="PRINTS" id="PR00080">
    <property type="entry name" value="SDRFAMILY"/>
</dbReference>
<keyword evidence="2" id="KW-0560">Oxidoreductase</keyword>
<evidence type="ECO:0000256" key="2">
    <source>
        <dbReference type="ARBA" id="ARBA00023002"/>
    </source>
</evidence>
<dbReference type="RefSeq" id="WP_259530350.1">
    <property type="nucleotide sequence ID" value="NZ_JANLCK010000010.1"/>
</dbReference>
<name>A0AA41XFP1_9MICO</name>
<comment type="caution">
    <text evidence="3">The sequence shown here is derived from an EMBL/GenBank/DDBJ whole genome shotgun (WGS) entry which is preliminary data.</text>
</comment>
<dbReference type="PANTHER" id="PTHR42879">
    <property type="entry name" value="3-OXOACYL-(ACYL-CARRIER-PROTEIN) REDUCTASE"/>
    <property type="match status" value="1"/>
</dbReference>
<accession>A0AA41XFP1</accession>
<dbReference type="GO" id="GO:0016491">
    <property type="term" value="F:oxidoreductase activity"/>
    <property type="evidence" value="ECO:0007669"/>
    <property type="project" value="UniProtKB-KW"/>
</dbReference>
<protein>
    <submittedName>
        <fullName evidence="3">SDR family oxidoreductase</fullName>
    </submittedName>
</protein>
<dbReference type="FunFam" id="3.40.50.720:FF:000173">
    <property type="entry name" value="3-oxoacyl-[acyl-carrier protein] reductase"/>
    <property type="match status" value="1"/>
</dbReference>
<reference evidence="3" key="1">
    <citation type="submission" date="2022-08" db="EMBL/GenBank/DDBJ databases">
        <authorList>
            <person name="Deng Y."/>
            <person name="Han X.-F."/>
            <person name="Zhang Y.-Q."/>
        </authorList>
    </citation>
    <scope>NUCLEOTIDE SEQUENCE</scope>
    <source>
        <strain evidence="3">CPCC 203407</strain>
    </source>
</reference>
<dbReference type="SUPFAM" id="SSF51735">
    <property type="entry name" value="NAD(P)-binding Rossmann-fold domains"/>
    <property type="match status" value="1"/>
</dbReference>
<dbReference type="EMBL" id="JANLCK010000010">
    <property type="protein sequence ID" value="MCS5727359.1"/>
    <property type="molecule type" value="Genomic_DNA"/>
</dbReference>
<comment type="similarity">
    <text evidence="1">Belongs to the short-chain dehydrogenases/reductases (SDR) family.</text>
</comment>
<sequence>MFVLDGKVALVTGAGQNVGAGIARTLAAQGATVIVNDFHLDRAERTVAAIVEAGGEARALRFDVSDFAAVGEAVADIASTEGPVDILVNNAGTGGPERLMPMEPFAATSPDDWATILAPNLYGVLNCSRAVLGGMIQRQHGRIITVSSSAGQEGLPIGIASYSAAKAGQIGFMRSIAAENAKYGITCNTISLGLVLEDASALQHYADAIPLGRVGKPEDPAYLAVYLSSDEADWITGQTIGVNGGSLMI</sequence>
<evidence type="ECO:0000313" key="3">
    <source>
        <dbReference type="EMBL" id="MCS5727359.1"/>
    </source>
</evidence>
<evidence type="ECO:0000256" key="1">
    <source>
        <dbReference type="ARBA" id="ARBA00006484"/>
    </source>
</evidence>
<evidence type="ECO:0000313" key="4">
    <source>
        <dbReference type="Proteomes" id="UP001165587"/>
    </source>
</evidence>
<dbReference type="InterPro" id="IPR050259">
    <property type="entry name" value="SDR"/>
</dbReference>
<dbReference type="InterPro" id="IPR002347">
    <property type="entry name" value="SDR_fam"/>
</dbReference>
<keyword evidence="4" id="KW-1185">Reference proteome</keyword>
<dbReference type="PANTHER" id="PTHR42879:SF2">
    <property type="entry name" value="3-OXOACYL-[ACYL-CARRIER-PROTEIN] REDUCTASE FABG"/>
    <property type="match status" value="1"/>
</dbReference>
<gene>
    <name evidence="3" type="ORF">N1028_15800</name>
</gene>
<organism evidence="3 4">
    <name type="scientific">Herbiconiux oxytropis</name>
    <dbReference type="NCBI Taxonomy" id="2970915"/>
    <lineage>
        <taxon>Bacteria</taxon>
        <taxon>Bacillati</taxon>
        <taxon>Actinomycetota</taxon>
        <taxon>Actinomycetes</taxon>
        <taxon>Micrococcales</taxon>
        <taxon>Microbacteriaceae</taxon>
        <taxon>Herbiconiux</taxon>
    </lineage>
</organism>
<dbReference type="Proteomes" id="UP001165587">
    <property type="component" value="Unassembled WGS sequence"/>
</dbReference>
<dbReference type="Pfam" id="PF13561">
    <property type="entry name" value="adh_short_C2"/>
    <property type="match status" value="1"/>
</dbReference>